<dbReference type="EMBL" id="JAAIUW010000012">
    <property type="protein sequence ID" value="KAF7807227.1"/>
    <property type="molecule type" value="Genomic_DNA"/>
</dbReference>
<proteinExistence type="predicted"/>
<protein>
    <submittedName>
        <fullName evidence="1">Serine/threonine-protein phosphatase 7 long form-like</fullName>
    </submittedName>
</protein>
<evidence type="ECO:0000313" key="2">
    <source>
        <dbReference type="Proteomes" id="UP000634136"/>
    </source>
</evidence>
<name>A0A834ST96_9FABA</name>
<dbReference type="Proteomes" id="UP000634136">
    <property type="component" value="Unassembled WGS sequence"/>
</dbReference>
<organism evidence="1 2">
    <name type="scientific">Senna tora</name>
    <dbReference type="NCBI Taxonomy" id="362788"/>
    <lineage>
        <taxon>Eukaryota</taxon>
        <taxon>Viridiplantae</taxon>
        <taxon>Streptophyta</taxon>
        <taxon>Embryophyta</taxon>
        <taxon>Tracheophyta</taxon>
        <taxon>Spermatophyta</taxon>
        <taxon>Magnoliopsida</taxon>
        <taxon>eudicotyledons</taxon>
        <taxon>Gunneridae</taxon>
        <taxon>Pentapetalae</taxon>
        <taxon>rosids</taxon>
        <taxon>fabids</taxon>
        <taxon>Fabales</taxon>
        <taxon>Fabaceae</taxon>
        <taxon>Caesalpinioideae</taxon>
        <taxon>Cassia clade</taxon>
        <taxon>Senna</taxon>
    </lineage>
</organism>
<accession>A0A834ST96</accession>
<gene>
    <name evidence="1" type="ORF">G2W53_039388</name>
</gene>
<dbReference type="AlphaFoldDB" id="A0A834ST96"/>
<keyword evidence="2" id="KW-1185">Reference proteome</keyword>
<sequence length="139" mass="16035">MLLHANLPDNLGEFSDEDEYEASVPIRMTYQDEEYDNVGEDVFEEELANFYSQVDMEGGRGFTGDLGPRSEDVGELYEGMKFPTKVALRRHVKLYHIKNNCTFAVVKSGSNFKDWRCPKFGKECAWRLRAMQKYGDSRA</sequence>
<reference evidence="1" key="1">
    <citation type="submission" date="2020-09" db="EMBL/GenBank/DDBJ databases">
        <title>Genome-Enabled Discovery of Anthraquinone Biosynthesis in Senna tora.</title>
        <authorList>
            <person name="Kang S.-H."/>
            <person name="Pandey R.P."/>
            <person name="Lee C.-M."/>
            <person name="Sim J.-S."/>
            <person name="Jeong J.-T."/>
            <person name="Choi B.-S."/>
            <person name="Jung M."/>
            <person name="Ginzburg D."/>
            <person name="Zhao K."/>
            <person name="Won S.Y."/>
            <person name="Oh T.-J."/>
            <person name="Yu Y."/>
            <person name="Kim N.-H."/>
            <person name="Lee O.R."/>
            <person name="Lee T.-H."/>
            <person name="Bashyal P."/>
            <person name="Kim T.-S."/>
            <person name="Lee W.-H."/>
            <person name="Kawkins C."/>
            <person name="Kim C.-K."/>
            <person name="Kim J.S."/>
            <person name="Ahn B.O."/>
            <person name="Rhee S.Y."/>
            <person name="Sohng J.K."/>
        </authorList>
    </citation>
    <scope>NUCLEOTIDE SEQUENCE</scope>
    <source>
        <tissue evidence="1">Leaf</tissue>
    </source>
</reference>
<evidence type="ECO:0000313" key="1">
    <source>
        <dbReference type="EMBL" id="KAF7807227.1"/>
    </source>
</evidence>
<comment type="caution">
    <text evidence="1">The sequence shown here is derived from an EMBL/GenBank/DDBJ whole genome shotgun (WGS) entry which is preliminary data.</text>
</comment>